<reference evidence="2 5" key="1">
    <citation type="journal article" date="2018" name="Int. J. Syst. Evol. Microbiol.">
        <title>Draft Genome Sequence of Faecalimonas umbilicata JCM 30896T, an Acetate-Producing Bacterium Isolated from Human Feces.</title>
        <authorList>
            <person name="Sakamoto M."/>
            <person name="Ikeyama N."/>
            <person name="Yuki M."/>
            <person name="Ohkuma M."/>
        </authorList>
    </citation>
    <scope>NUCLEOTIDE SEQUENCE [LARGE SCALE GENOMIC DNA]</scope>
    <source>
        <strain evidence="2 5">EGH7</strain>
    </source>
</reference>
<dbReference type="CDD" id="cd02042">
    <property type="entry name" value="ParAB_family"/>
    <property type="match status" value="1"/>
</dbReference>
<sequence>MKITSIVNLKGGTGKTTTSVAMIELLSRKERVLGIDNDKQGNLSQAFKRYTPERMIGSSVMLLTGKTRGNILHTENPYIDIIPCNIYMEKAEKEVLLGNVAQHDRYQKALSELVGYERCIIDNPPDIGMNVVNALIASDEIIIPINLDNYSLDGMVEMMSQIQNITEINRKANLTGILITDFEKTEAALQAEEWLRKEYGKRIFSIKIRHSRQAKDATLCQVPVTQYSSRCGATQDYKKFIEEYLRRER</sequence>
<evidence type="ECO:0000313" key="2">
    <source>
        <dbReference type="EMBL" id="GBU05144.1"/>
    </source>
</evidence>
<evidence type="ECO:0000259" key="1">
    <source>
        <dbReference type="Pfam" id="PF13614"/>
    </source>
</evidence>
<evidence type="ECO:0000313" key="5">
    <source>
        <dbReference type="Proteomes" id="UP000702954"/>
    </source>
</evidence>
<feature type="domain" description="AAA" evidence="1">
    <location>
        <begin position="1"/>
        <end position="169"/>
    </location>
</feature>
<organism evidence="3 4">
    <name type="scientific">Faecalimonas umbilicata</name>
    <dbReference type="NCBI Taxonomy" id="1912855"/>
    <lineage>
        <taxon>Bacteria</taxon>
        <taxon>Bacillati</taxon>
        <taxon>Bacillota</taxon>
        <taxon>Clostridia</taxon>
        <taxon>Lachnospirales</taxon>
        <taxon>Lachnospiraceae</taxon>
        <taxon>Faecalimonas</taxon>
    </lineage>
</organism>
<keyword evidence="5" id="KW-1185">Reference proteome</keyword>
<evidence type="ECO:0000313" key="4">
    <source>
        <dbReference type="Proteomes" id="UP000294613"/>
    </source>
</evidence>
<dbReference type="SUPFAM" id="SSF52540">
    <property type="entry name" value="P-loop containing nucleoside triphosphate hydrolases"/>
    <property type="match status" value="1"/>
</dbReference>
<dbReference type="Proteomes" id="UP000294613">
    <property type="component" value="Unassembled WGS sequence"/>
</dbReference>
<dbReference type="EMBL" id="BHEO01000008">
    <property type="protein sequence ID" value="GBU05144.1"/>
    <property type="molecule type" value="Genomic_DNA"/>
</dbReference>
<dbReference type="Gene3D" id="3.40.50.300">
    <property type="entry name" value="P-loop containing nucleotide triphosphate hydrolases"/>
    <property type="match status" value="1"/>
</dbReference>
<comment type="caution">
    <text evidence="3">The sequence shown here is derived from an EMBL/GenBank/DDBJ whole genome shotgun (WGS) entry which is preliminary data.</text>
</comment>
<dbReference type="Pfam" id="PF13614">
    <property type="entry name" value="AAA_31"/>
    <property type="match status" value="1"/>
</dbReference>
<dbReference type="Proteomes" id="UP000702954">
    <property type="component" value="Unassembled WGS sequence"/>
</dbReference>
<dbReference type="PANTHER" id="PTHR13696:SF52">
    <property type="entry name" value="PARA FAMILY PROTEIN CT_582"/>
    <property type="match status" value="1"/>
</dbReference>
<reference evidence="3 4" key="2">
    <citation type="submission" date="2019-03" db="EMBL/GenBank/DDBJ databases">
        <title>Genomic Encyclopedia of Type Strains, Phase IV (KMG-IV): sequencing the most valuable type-strain genomes for metagenomic binning, comparative biology and taxonomic classification.</title>
        <authorList>
            <person name="Goeker M."/>
        </authorList>
    </citation>
    <scope>NUCLEOTIDE SEQUENCE [LARGE SCALE GENOMIC DNA]</scope>
    <source>
        <strain evidence="3 4">DSM 103426</strain>
    </source>
</reference>
<dbReference type="InterPro" id="IPR025669">
    <property type="entry name" value="AAA_dom"/>
</dbReference>
<dbReference type="EMBL" id="SLZV01000007">
    <property type="protein sequence ID" value="TCS68632.1"/>
    <property type="molecule type" value="Genomic_DNA"/>
</dbReference>
<dbReference type="InterPro" id="IPR050678">
    <property type="entry name" value="DNA_Partitioning_ATPase"/>
</dbReference>
<proteinExistence type="predicted"/>
<name>A0A4R3JSC6_9FIRM</name>
<protein>
    <submittedName>
        <fullName evidence="2 3">Chromosome partitioning protein</fullName>
    </submittedName>
</protein>
<accession>A0A4R3JSC6</accession>
<dbReference type="InterPro" id="IPR027417">
    <property type="entry name" value="P-loop_NTPase"/>
</dbReference>
<evidence type="ECO:0000313" key="3">
    <source>
        <dbReference type="EMBL" id="TCS68632.1"/>
    </source>
</evidence>
<dbReference type="RefSeq" id="WP_116441696.1">
    <property type="nucleotide sequence ID" value="NZ_BHEO01000008.1"/>
</dbReference>
<dbReference type="PANTHER" id="PTHR13696">
    <property type="entry name" value="P-LOOP CONTAINING NUCLEOSIDE TRIPHOSPHATE HYDROLASE"/>
    <property type="match status" value="1"/>
</dbReference>
<gene>
    <name evidence="3" type="ORF">EDD74_10723</name>
    <name evidence="2" type="ORF">FAEUMB_16850</name>
</gene>
<dbReference type="AlphaFoldDB" id="A0A4R3JSC6"/>